<gene>
    <name evidence="1" type="ORF">ABLV49_07045</name>
</gene>
<dbReference type="AlphaFoldDB" id="A0AAU7LV99"/>
<name>A0AAU7LV99_9BURK</name>
<protein>
    <submittedName>
        <fullName evidence="1">Type IV toxin-antitoxin system AbiEi family antitoxin</fullName>
    </submittedName>
</protein>
<organism evidence="1">
    <name type="scientific">Polaromonas hydrogenivorans</name>
    <dbReference type="NCBI Taxonomy" id="335476"/>
    <lineage>
        <taxon>Bacteria</taxon>
        <taxon>Pseudomonadati</taxon>
        <taxon>Pseudomonadota</taxon>
        <taxon>Betaproteobacteria</taxon>
        <taxon>Burkholderiales</taxon>
        <taxon>Comamonadaceae</taxon>
        <taxon>Polaromonas</taxon>
    </lineage>
</organism>
<sequence length="357" mass="38517">MYANHEPFNETGLIERAATALTQLGLDAHIIQPPADTPRLRLDGCLRVGKGDAQMTYAVEVKRMLTPATLGAATAQMRHAAEVTGLPGLLVTDCFSTPMAEKLRGQKQPFADAAGNAYLESPGLLVYVTGRKLKDKPVAATVGKAFANAGLKVQFALICNPALAEAPQRAIAAAAGVALGAIPAVLADLQQAGHLLVQGKQRRLNATKHFLDAWALDYARRLRPKTLQAIYATPSFDTWEHWEIDPAKALWGSEPAARLLVQHLRPGVLTLYAEKMPVRLLVEQRMQRVINASAALADGRVVELRKPFWGTLPADGQPGMVPPALVYADLLATGDSRCLETAEMIYDHCLARLFPAA</sequence>
<dbReference type="InterPro" id="IPR019238">
    <property type="entry name" value="AbiEi_2"/>
</dbReference>
<dbReference type="RefSeq" id="WP_349280911.1">
    <property type="nucleotide sequence ID" value="NZ_CBCSCU010000001.1"/>
</dbReference>
<accession>A0AAU7LV99</accession>
<dbReference type="EMBL" id="CP157675">
    <property type="protein sequence ID" value="XBP71544.1"/>
    <property type="molecule type" value="Genomic_DNA"/>
</dbReference>
<dbReference type="Pfam" id="PF09952">
    <property type="entry name" value="AbiEi_2"/>
    <property type="match status" value="1"/>
</dbReference>
<evidence type="ECO:0000313" key="1">
    <source>
        <dbReference type="EMBL" id="XBP71544.1"/>
    </source>
</evidence>
<proteinExistence type="predicted"/>
<reference evidence="1" key="1">
    <citation type="submission" date="2024-05" db="EMBL/GenBank/DDBJ databases">
        <authorList>
            <person name="Bunk B."/>
            <person name="Swiderski J."/>
            <person name="Sproer C."/>
            <person name="Thiel V."/>
        </authorList>
    </citation>
    <scope>NUCLEOTIDE SEQUENCE</scope>
    <source>
        <strain evidence="1">DSM 17735</strain>
    </source>
</reference>